<feature type="transmembrane region" description="Helical" evidence="1">
    <location>
        <begin position="124"/>
        <end position="148"/>
    </location>
</feature>
<keyword evidence="1" id="KW-0812">Transmembrane</keyword>
<name>A0A1M7KCF9_9FLAO</name>
<feature type="transmembrane region" description="Helical" evidence="1">
    <location>
        <begin position="7"/>
        <end position="29"/>
    </location>
</feature>
<feature type="domain" description="Signal transduction histidine kinase internal region" evidence="2">
    <location>
        <begin position="168"/>
        <end position="244"/>
    </location>
</feature>
<reference evidence="4" key="1">
    <citation type="submission" date="2016-11" db="EMBL/GenBank/DDBJ databases">
        <authorList>
            <person name="Varghese N."/>
            <person name="Submissions S."/>
        </authorList>
    </citation>
    <scope>NUCLEOTIDE SEQUENCE [LARGE SCALE GENOMIC DNA]</scope>
    <source>
        <strain evidence="4">CGMCC 1.2749</strain>
    </source>
</reference>
<dbReference type="InterPro" id="IPR050640">
    <property type="entry name" value="Bact_2-comp_sensor_kinase"/>
</dbReference>
<evidence type="ECO:0000256" key="1">
    <source>
        <dbReference type="SAM" id="Phobius"/>
    </source>
</evidence>
<dbReference type="InterPro" id="IPR010559">
    <property type="entry name" value="Sig_transdc_His_kin_internal"/>
</dbReference>
<sequence>MKKSIIILLHIGFWMCYLLLISIMLAVFYRSSSHAVDQTARIVNAFKSLFLFAFFPSAITFYACYFIVFPKYLQQKKFVISIISGMVFSIGAAILAYIIMRYFIESGQLIDMDKGGINGRSTAIRTIMAMSFIASICGLAALILKGFITWVKEIKLKEELKQKNHEIEMALVKAQLDPHFLFNTLNNIDVLILKDATEASNYLIKLSDILRFMLYETKTDTILLKKEIEYIEKYIELQKIRTANSNYVSFKINGMQDDRTIAPMIFIPFIENAFKHTTNKKIDNAISVEVFINKENIIFVCENKFDTTRKFKKESNGLGNDLIQKRLKLIYPEKHILELDNHINFYSVKLTIKNG</sequence>
<proteinExistence type="predicted"/>
<dbReference type="PANTHER" id="PTHR34220:SF7">
    <property type="entry name" value="SENSOR HISTIDINE KINASE YPDA"/>
    <property type="match status" value="1"/>
</dbReference>
<keyword evidence="4" id="KW-1185">Reference proteome</keyword>
<dbReference type="OrthoDB" id="9809908at2"/>
<feature type="transmembrane region" description="Helical" evidence="1">
    <location>
        <begin position="49"/>
        <end position="68"/>
    </location>
</feature>
<evidence type="ECO:0000313" key="3">
    <source>
        <dbReference type="EMBL" id="SHM62943.1"/>
    </source>
</evidence>
<keyword evidence="1" id="KW-0472">Membrane</keyword>
<dbReference type="STRING" id="178356.SAMN05216269_105264"/>
<dbReference type="EMBL" id="FRCL01000005">
    <property type="protein sequence ID" value="SHM62943.1"/>
    <property type="molecule type" value="Genomic_DNA"/>
</dbReference>
<dbReference type="RefSeq" id="WP_073208412.1">
    <property type="nucleotide sequence ID" value="NZ_FRCL01000005.1"/>
</dbReference>
<gene>
    <name evidence="3" type="ORF">SAMN05216269_105264</name>
</gene>
<accession>A0A1M7KCF9</accession>
<dbReference type="Pfam" id="PF06580">
    <property type="entry name" value="His_kinase"/>
    <property type="match status" value="1"/>
</dbReference>
<dbReference type="PANTHER" id="PTHR34220">
    <property type="entry name" value="SENSOR HISTIDINE KINASE YPDA"/>
    <property type="match status" value="1"/>
</dbReference>
<keyword evidence="1" id="KW-1133">Transmembrane helix</keyword>
<protein>
    <submittedName>
        <fullName evidence="3">Histidine kinase</fullName>
    </submittedName>
</protein>
<organism evidence="3 4">
    <name type="scientific">Flavobacterium xinjiangense</name>
    <dbReference type="NCBI Taxonomy" id="178356"/>
    <lineage>
        <taxon>Bacteria</taxon>
        <taxon>Pseudomonadati</taxon>
        <taxon>Bacteroidota</taxon>
        <taxon>Flavobacteriia</taxon>
        <taxon>Flavobacteriales</taxon>
        <taxon>Flavobacteriaceae</taxon>
        <taxon>Flavobacterium</taxon>
    </lineage>
</organism>
<keyword evidence="3" id="KW-0418">Kinase</keyword>
<evidence type="ECO:0000259" key="2">
    <source>
        <dbReference type="Pfam" id="PF06580"/>
    </source>
</evidence>
<dbReference type="AlphaFoldDB" id="A0A1M7KCF9"/>
<dbReference type="Proteomes" id="UP000184092">
    <property type="component" value="Unassembled WGS sequence"/>
</dbReference>
<dbReference type="GO" id="GO:0016020">
    <property type="term" value="C:membrane"/>
    <property type="evidence" value="ECO:0007669"/>
    <property type="project" value="InterPro"/>
</dbReference>
<keyword evidence="3" id="KW-0808">Transferase</keyword>
<evidence type="ECO:0000313" key="4">
    <source>
        <dbReference type="Proteomes" id="UP000184092"/>
    </source>
</evidence>
<feature type="transmembrane region" description="Helical" evidence="1">
    <location>
        <begin position="80"/>
        <end position="104"/>
    </location>
</feature>
<dbReference type="GO" id="GO:0000155">
    <property type="term" value="F:phosphorelay sensor kinase activity"/>
    <property type="evidence" value="ECO:0007669"/>
    <property type="project" value="InterPro"/>
</dbReference>